<evidence type="ECO:0000256" key="3">
    <source>
        <dbReference type="ARBA" id="ARBA00022989"/>
    </source>
</evidence>
<dbReference type="Gene3D" id="3.30.1490.480">
    <property type="entry name" value="Endolytic murein transglycosylase"/>
    <property type="match status" value="1"/>
</dbReference>
<evidence type="ECO:0000256" key="4">
    <source>
        <dbReference type="ARBA" id="ARBA00023136"/>
    </source>
</evidence>
<keyword evidence="2 7" id="KW-0812">Transmembrane</keyword>
<evidence type="ECO:0000256" key="1">
    <source>
        <dbReference type="ARBA" id="ARBA00022475"/>
    </source>
</evidence>
<comment type="catalytic activity">
    <reaction evidence="7">
        <text>a peptidoglycan chain = a peptidoglycan chain with N-acetyl-1,6-anhydromuramyl-[peptide] at the reducing end + a peptidoglycan chain with N-acetylglucosamine at the non-reducing end.</text>
        <dbReference type="EC" id="4.2.2.29"/>
    </reaction>
</comment>
<keyword evidence="3 7" id="KW-1133">Transmembrane helix</keyword>
<feature type="region of interest" description="Disordered" evidence="8">
    <location>
        <begin position="1"/>
        <end position="28"/>
    </location>
</feature>
<dbReference type="Proteomes" id="UP000029737">
    <property type="component" value="Unassembled WGS sequence"/>
</dbReference>
<dbReference type="EC" id="4.2.2.29" evidence="7"/>
<protein>
    <recommendedName>
        <fullName evidence="7">Endolytic murein transglycosylase</fullName>
        <ecNumber evidence="7">4.2.2.29</ecNumber>
    </recommendedName>
    <alternativeName>
        <fullName evidence="7">Peptidoglycan lytic transglycosylase</fullName>
    </alternativeName>
    <alternativeName>
        <fullName evidence="7">Peptidoglycan polymerization terminase</fullName>
    </alternativeName>
</protein>
<dbReference type="Pfam" id="PF02618">
    <property type="entry name" value="YceG"/>
    <property type="match status" value="1"/>
</dbReference>
<dbReference type="GO" id="GO:0008932">
    <property type="term" value="F:lytic endotransglycosylase activity"/>
    <property type="evidence" value="ECO:0007669"/>
    <property type="project" value="UniProtKB-UniRule"/>
</dbReference>
<dbReference type="PANTHER" id="PTHR30518:SF2">
    <property type="entry name" value="ENDOLYTIC MUREIN TRANSGLYCOSYLASE"/>
    <property type="match status" value="1"/>
</dbReference>
<comment type="similarity">
    <text evidence="7">Belongs to the transglycosylase MltG family.</text>
</comment>
<keyword evidence="6 7" id="KW-0961">Cell wall biogenesis/degradation</keyword>
<dbReference type="GO" id="GO:0005886">
    <property type="term" value="C:plasma membrane"/>
    <property type="evidence" value="ECO:0007669"/>
    <property type="project" value="UniProtKB-SubCell"/>
</dbReference>
<proteinExistence type="inferred from homology"/>
<feature type="site" description="Important for catalytic activity" evidence="7">
    <location>
        <position position="287"/>
    </location>
</feature>
<feature type="transmembrane region" description="Helical" evidence="7">
    <location>
        <begin position="35"/>
        <end position="57"/>
    </location>
</feature>
<dbReference type="InterPro" id="IPR003770">
    <property type="entry name" value="MLTG-like"/>
</dbReference>
<name>A0A099D4Y6_9ACTN</name>
<dbReference type="Proteomes" id="UP000215043">
    <property type="component" value="Chromosome"/>
</dbReference>
<dbReference type="HAMAP" id="MF_02065">
    <property type="entry name" value="MltG"/>
    <property type="match status" value="1"/>
</dbReference>
<keyword evidence="11" id="KW-1185">Reference proteome</keyword>
<evidence type="ECO:0000256" key="8">
    <source>
        <dbReference type="SAM" id="MobiDB-lite"/>
    </source>
</evidence>
<dbReference type="EMBL" id="JPMV01000025">
    <property type="protein sequence ID" value="KGI80986.1"/>
    <property type="molecule type" value="Genomic_DNA"/>
</dbReference>
<evidence type="ECO:0000313" key="11">
    <source>
        <dbReference type="Proteomes" id="UP000029737"/>
    </source>
</evidence>
<evidence type="ECO:0000256" key="5">
    <source>
        <dbReference type="ARBA" id="ARBA00023239"/>
    </source>
</evidence>
<dbReference type="eggNOG" id="COG1559">
    <property type="taxonomic scope" value="Bacteria"/>
</dbReference>
<dbReference type="OrthoDB" id="9814591at2"/>
<evidence type="ECO:0000313" key="10">
    <source>
        <dbReference type="EMBL" id="KGI80986.1"/>
    </source>
</evidence>
<organism evidence="9 12">
    <name type="scientific">Actinopolyspora erythraea</name>
    <dbReference type="NCBI Taxonomy" id="414996"/>
    <lineage>
        <taxon>Bacteria</taxon>
        <taxon>Bacillati</taxon>
        <taxon>Actinomycetota</taxon>
        <taxon>Actinomycetes</taxon>
        <taxon>Actinopolysporales</taxon>
        <taxon>Actinopolysporaceae</taxon>
        <taxon>Actinopolyspora</taxon>
    </lineage>
</organism>
<comment type="function">
    <text evidence="7">Functions as a peptidoglycan terminase that cleaves nascent peptidoglycan strands endolytically to terminate their elongation.</text>
</comment>
<dbReference type="GO" id="GO:0009252">
    <property type="term" value="P:peptidoglycan biosynthetic process"/>
    <property type="evidence" value="ECO:0007669"/>
    <property type="project" value="UniProtKB-UniRule"/>
</dbReference>
<evidence type="ECO:0000313" key="12">
    <source>
        <dbReference type="Proteomes" id="UP000215043"/>
    </source>
</evidence>
<dbReference type="GO" id="GO:0071555">
    <property type="term" value="P:cell wall organization"/>
    <property type="evidence" value="ECO:0007669"/>
    <property type="project" value="UniProtKB-KW"/>
</dbReference>
<keyword evidence="1 7" id="KW-1003">Cell membrane</keyword>
<dbReference type="PANTHER" id="PTHR30518">
    <property type="entry name" value="ENDOLYTIC MUREIN TRANSGLYCOSYLASE"/>
    <property type="match status" value="1"/>
</dbReference>
<evidence type="ECO:0000256" key="6">
    <source>
        <dbReference type="ARBA" id="ARBA00023316"/>
    </source>
</evidence>
<accession>A0A099D4Y6</accession>
<dbReference type="KEGG" id="aey:CDG81_15150"/>
<gene>
    <name evidence="7" type="primary">mltG</name>
    <name evidence="9" type="ORF">CDG81_15150</name>
    <name evidence="10" type="ORF">IL38_14605</name>
</gene>
<comment type="subcellular location">
    <subcellularLocation>
        <location evidence="7">Cell membrane</location>
        <topology evidence="7">Single-pass membrane protein</topology>
    </subcellularLocation>
</comment>
<reference evidence="10 11" key="1">
    <citation type="journal article" date="2014" name="PLoS ONE">
        <title>Identification and Characterization of a New Erythromycin Biosynthetic Gene Cluster in Actinopolyspora erythraea YIM90600, a Novel Erythronolide-Producing Halophilic Actinomycete Isolated from Salt Field.</title>
        <authorList>
            <person name="Chen D."/>
            <person name="Feng J."/>
            <person name="Huang L."/>
            <person name="Zhang Q."/>
            <person name="Wu J."/>
            <person name="Zhu X."/>
            <person name="Duan Y."/>
            <person name="Xu Z."/>
        </authorList>
    </citation>
    <scope>NUCLEOTIDE SEQUENCE [LARGE SCALE GENOMIC DNA]</scope>
    <source>
        <strain evidence="10 11">YIM90600</strain>
    </source>
</reference>
<keyword evidence="5 7" id="KW-0456">Lyase</keyword>
<evidence type="ECO:0000313" key="9">
    <source>
        <dbReference type="EMBL" id="ASU79402.1"/>
    </source>
</evidence>
<reference evidence="9 12" key="2">
    <citation type="submission" date="2017-08" db="EMBL/GenBank/DDBJ databases">
        <title>The complete genome sequence of moderately halophilic actinomycete Actinopolyspora erythraea YIM 90600, the producer of novel erythromycin, novel actinopolysporins A-C and tubercidin.</title>
        <authorList>
            <person name="Yin M."/>
            <person name="Tang S."/>
        </authorList>
    </citation>
    <scope>NUCLEOTIDE SEQUENCE [LARGE SCALE GENOMIC DNA]</scope>
    <source>
        <strain evidence="9 12">YIM 90600</strain>
    </source>
</reference>
<evidence type="ECO:0000256" key="7">
    <source>
        <dbReference type="HAMAP-Rule" id="MF_02065"/>
    </source>
</evidence>
<keyword evidence="4 7" id="KW-0472">Membrane</keyword>
<evidence type="ECO:0000256" key="2">
    <source>
        <dbReference type="ARBA" id="ARBA00022692"/>
    </source>
</evidence>
<dbReference type="AlphaFoldDB" id="A0A099D4Y6"/>
<dbReference type="RefSeq" id="WP_043574552.1">
    <property type="nucleotide sequence ID" value="NZ_CP022752.1"/>
</dbReference>
<dbReference type="HOGENOM" id="CLU_025574_4_1_11"/>
<sequence length="403" mass="43828">MNDDLGLFTDDAGETPRGGRKQERERLHRRRRRRVITASSGVLVLLIVVGGACYGLLQLLRLGSYEDYEGSGEGQVVIEVQQGETTSAIATTLSERDVVASAKAFVAAAEGNSEITGIQPGFYLMRAKMSGEAAVRRIVSDEARAGRVEIRGGMQLADHDLPGEKVKKGILTRLAETTCTGGKGSPGCVDGERMTEVATRAPLSELGVPDWAAEAISDVPHPRRRLEGLILPGIYHVEPTAAPAEILRSVLEESFGKMRAEGLSKLASDTGHSRYELIRIASLVQSEGITEDFDKVARVIENRLAIDMRLELDSTINYVLEDPQLYTDDEDRAREGPYNTYVRSGLPPTPISAPSTAAIKAAASPAEGDWKYFVKCHKDGTSCFSETFEQHKKAQQKADRNGV</sequence>
<dbReference type="EMBL" id="CP022752">
    <property type="protein sequence ID" value="ASU79402.1"/>
    <property type="molecule type" value="Genomic_DNA"/>
</dbReference>